<feature type="repeat" description="TNFR-Cys" evidence="15">
    <location>
        <begin position="78"/>
        <end position="120"/>
    </location>
</feature>
<evidence type="ECO:0000313" key="19">
    <source>
        <dbReference type="Ensembl" id="ENSACAP00000030371.1"/>
    </source>
</evidence>
<keyword evidence="5" id="KW-0677">Repeat</keyword>
<organism evidence="19 20">
    <name type="scientific">Anolis carolinensis</name>
    <name type="common">Green anole</name>
    <name type="synonym">American chameleon</name>
    <dbReference type="NCBI Taxonomy" id="28377"/>
    <lineage>
        <taxon>Eukaryota</taxon>
        <taxon>Metazoa</taxon>
        <taxon>Chordata</taxon>
        <taxon>Craniata</taxon>
        <taxon>Vertebrata</taxon>
        <taxon>Euteleostomi</taxon>
        <taxon>Lepidosauria</taxon>
        <taxon>Squamata</taxon>
        <taxon>Bifurcata</taxon>
        <taxon>Unidentata</taxon>
        <taxon>Episquamata</taxon>
        <taxon>Toxicofera</taxon>
        <taxon>Iguania</taxon>
        <taxon>Dactyloidae</taxon>
        <taxon>Anolis</taxon>
    </lineage>
</organism>
<evidence type="ECO:0000256" key="15">
    <source>
        <dbReference type="PROSITE-ProRule" id="PRU00206"/>
    </source>
</evidence>
<evidence type="ECO:0000256" key="14">
    <source>
        <dbReference type="ARBA" id="ARBA00045871"/>
    </source>
</evidence>
<evidence type="ECO:0000256" key="2">
    <source>
        <dbReference type="ARBA" id="ARBA00015766"/>
    </source>
</evidence>
<keyword evidence="10" id="KW-0675">Receptor</keyword>
<dbReference type="PRINTS" id="PR01680">
    <property type="entry name" value="TNFACTORR6"/>
</dbReference>
<dbReference type="GO" id="GO:0006952">
    <property type="term" value="P:defense response"/>
    <property type="evidence" value="ECO:0007669"/>
    <property type="project" value="UniProtKB-ARBA"/>
</dbReference>
<dbReference type="SUPFAM" id="SSF57586">
    <property type="entry name" value="TNF receptor-like"/>
    <property type="match status" value="3"/>
</dbReference>
<evidence type="ECO:0000256" key="4">
    <source>
        <dbReference type="ARBA" id="ARBA00022729"/>
    </source>
</evidence>
<dbReference type="AlphaFoldDB" id="A0A803T581"/>
<feature type="disulfide bond" evidence="15">
    <location>
        <begin position="142"/>
        <end position="160"/>
    </location>
</feature>
<keyword evidence="3" id="KW-0812">Transmembrane</keyword>
<feature type="domain" description="TNFR-Cys" evidence="18">
    <location>
        <begin position="78"/>
        <end position="120"/>
    </location>
</feature>
<feature type="domain" description="TNFR-Cys" evidence="18">
    <location>
        <begin position="121"/>
        <end position="160"/>
    </location>
</feature>
<dbReference type="Proteomes" id="UP000001646">
    <property type="component" value="Unplaced"/>
</dbReference>
<sequence length="216" mass="23381">MGAWWGARRLLRGGFSWALVCTLLWTHLGLASLVLDRGPNCNAKQYKLSDRCCSKCPPGQKVTAVCPGDSSGDTACAPCEEGSFQAEWTQEQECTPHRACSENAGLEVYMPGTTTSQAECRCRRGTHCSSHECHTCRHNTPCGPGQGVKQQATHERDTVCTNCPDGSFSNVSSATDPCQPWSSCEAQNLVQKEKGTPLSDVICGESPQPKRENQAK</sequence>
<feature type="repeat" description="TNFR-Cys" evidence="15">
    <location>
        <begin position="121"/>
        <end position="160"/>
    </location>
</feature>
<keyword evidence="6" id="KW-0391">Immunity</keyword>
<feature type="repeat" description="TNFR-Cys" evidence="15">
    <location>
        <begin position="40"/>
        <end position="76"/>
    </location>
</feature>
<dbReference type="GO" id="GO:0016020">
    <property type="term" value="C:membrane"/>
    <property type="evidence" value="ECO:0007669"/>
    <property type="project" value="UniProtKB-SubCell"/>
</dbReference>
<dbReference type="InterPro" id="IPR052135">
    <property type="entry name" value="TNFRSF5"/>
</dbReference>
<dbReference type="InterPro" id="IPR008063">
    <property type="entry name" value="Fas_rcpt"/>
</dbReference>
<reference evidence="19" key="2">
    <citation type="submission" date="2025-08" db="UniProtKB">
        <authorList>
            <consortium name="Ensembl"/>
        </authorList>
    </citation>
    <scope>IDENTIFICATION</scope>
</reference>
<accession>A0A803T581</accession>
<evidence type="ECO:0000256" key="10">
    <source>
        <dbReference type="ARBA" id="ARBA00023170"/>
    </source>
</evidence>
<keyword evidence="8" id="KW-0472">Membrane</keyword>
<dbReference type="InterPro" id="IPR034021">
    <property type="entry name" value="TNFRSF5_N"/>
</dbReference>
<keyword evidence="11" id="KW-0325">Glycoprotein</keyword>
<dbReference type="GO" id="GO:0006955">
    <property type="term" value="P:immune response"/>
    <property type="evidence" value="ECO:0007669"/>
    <property type="project" value="InterPro"/>
</dbReference>
<reference evidence="19" key="3">
    <citation type="submission" date="2025-09" db="UniProtKB">
        <authorList>
            <consortium name="Ensembl"/>
        </authorList>
    </citation>
    <scope>IDENTIFICATION</scope>
</reference>
<reference evidence="19" key="1">
    <citation type="submission" date="2009-12" db="EMBL/GenBank/DDBJ databases">
        <title>The Genome Sequence of Anolis carolinensis (Green Anole Lizard).</title>
        <authorList>
            <consortium name="The Genome Sequencing Platform"/>
            <person name="Di Palma F."/>
            <person name="Alfoldi J."/>
            <person name="Heiman D."/>
            <person name="Young S."/>
            <person name="Grabherr M."/>
            <person name="Johnson J."/>
            <person name="Lander E.S."/>
            <person name="Lindblad-Toh K."/>
        </authorList>
    </citation>
    <scope>NUCLEOTIDE SEQUENCE [LARGE SCALE GENOMIC DNA]</scope>
    <source>
        <strain evidence="19">JBL SC #1</strain>
    </source>
</reference>
<dbReference type="GO" id="GO:0045935">
    <property type="term" value="P:positive regulation of nucleobase-containing compound metabolic process"/>
    <property type="evidence" value="ECO:0007669"/>
    <property type="project" value="UniProtKB-ARBA"/>
</dbReference>
<evidence type="ECO:0000256" key="17">
    <source>
        <dbReference type="SAM" id="SignalP"/>
    </source>
</evidence>
<dbReference type="PANTHER" id="PTHR46875">
    <property type="entry name" value="TUMOR NECROSIS FACTOR RECEPTOR SUPERFAMILY MEMBER 5"/>
    <property type="match status" value="1"/>
</dbReference>
<dbReference type="Ensembl" id="ENSACAT00000041218.1">
    <property type="protein sequence ID" value="ENSACAP00000030371.1"/>
    <property type="gene ID" value="ENSACAG00000011550.3"/>
</dbReference>
<evidence type="ECO:0000259" key="18">
    <source>
        <dbReference type="PROSITE" id="PS50050"/>
    </source>
</evidence>
<feature type="signal peptide" evidence="17">
    <location>
        <begin position="1"/>
        <end position="31"/>
    </location>
</feature>
<dbReference type="SMART" id="SM00208">
    <property type="entry name" value="TNFR"/>
    <property type="match status" value="4"/>
</dbReference>
<dbReference type="PANTHER" id="PTHR46875:SF1">
    <property type="entry name" value="TUMOR NECROSIS FACTOR RECEPTOR SUPERFAMILY MEMBER 5"/>
    <property type="match status" value="1"/>
</dbReference>
<comment type="caution">
    <text evidence="15">Lacks conserved residue(s) required for the propagation of feature annotation.</text>
</comment>
<comment type="subcellular location">
    <subcellularLocation>
        <location evidence="1">Membrane</location>
        <topology evidence="1">Single-pass type I membrane protein</topology>
    </subcellularLocation>
</comment>
<dbReference type="GO" id="GO:0004888">
    <property type="term" value="F:transmembrane signaling receptor activity"/>
    <property type="evidence" value="ECO:0007669"/>
    <property type="project" value="InterPro"/>
</dbReference>
<evidence type="ECO:0000256" key="13">
    <source>
        <dbReference type="ARBA" id="ARBA00032719"/>
    </source>
</evidence>
<evidence type="ECO:0000256" key="5">
    <source>
        <dbReference type="ARBA" id="ARBA00022737"/>
    </source>
</evidence>
<name>A0A803T581_ANOCA</name>
<comment type="function">
    <text evidence="14">Receptor for TNFSF5/CD40LG. Transduces TRAF6- and MAP3K8-mediated signals that activate ERK in macrophages and B cells, leading to induction of immunoglobulin secretion.</text>
</comment>
<dbReference type="GO" id="GO:0051094">
    <property type="term" value="P:positive regulation of developmental process"/>
    <property type="evidence" value="ECO:0007669"/>
    <property type="project" value="UniProtKB-ARBA"/>
</dbReference>
<evidence type="ECO:0000256" key="3">
    <source>
        <dbReference type="ARBA" id="ARBA00022692"/>
    </source>
</evidence>
<feature type="disulfide bond" evidence="15">
    <location>
        <begin position="79"/>
        <end position="94"/>
    </location>
</feature>
<dbReference type="GeneTree" id="ENSGT01040000243975"/>
<dbReference type="Gene3D" id="2.10.50.10">
    <property type="entry name" value="Tumor Necrosis Factor Receptor, subunit A, domain 2"/>
    <property type="match status" value="2"/>
</dbReference>
<protein>
    <recommendedName>
        <fullName evidence="2">Tumor necrosis factor receptor superfamily member 5</fullName>
    </recommendedName>
    <alternativeName>
        <fullName evidence="12">B-cell surface antigen CD40</fullName>
    </alternativeName>
    <alternativeName>
        <fullName evidence="13">CD40L receptor</fullName>
    </alternativeName>
</protein>
<evidence type="ECO:0000256" key="8">
    <source>
        <dbReference type="ARBA" id="ARBA00023136"/>
    </source>
</evidence>
<dbReference type="Pfam" id="PF00020">
    <property type="entry name" value="TNFR_c6"/>
    <property type="match status" value="2"/>
</dbReference>
<evidence type="ECO:0000256" key="1">
    <source>
        <dbReference type="ARBA" id="ARBA00004479"/>
    </source>
</evidence>
<keyword evidence="4 17" id="KW-0732">Signal</keyword>
<dbReference type="GO" id="GO:0010468">
    <property type="term" value="P:regulation of gene expression"/>
    <property type="evidence" value="ECO:0007669"/>
    <property type="project" value="UniProtKB-ARBA"/>
</dbReference>
<keyword evidence="20" id="KW-1185">Reference proteome</keyword>
<feature type="disulfide bond" evidence="15">
    <location>
        <begin position="53"/>
        <end position="66"/>
    </location>
</feature>
<evidence type="ECO:0000313" key="20">
    <source>
        <dbReference type="Proteomes" id="UP000001646"/>
    </source>
</evidence>
<evidence type="ECO:0000256" key="6">
    <source>
        <dbReference type="ARBA" id="ARBA00022859"/>
    </source>
</evidence>
<dbReference type="PROSITE" id="PS00652">
    <property type="entry name" value="TNFR_NGFR_1"/>
    <property type="match status" value="1"/>
</dbReference>
<evidence type="ECO:0000256" key="9">
    <source>
        <dbReference type="ARBA" id="ARBA00023157"/>
    </source>
</evidence>
<evidence type="ECO:0000256" key="7">
    <source>
        <dbReference type="ARBA" id="ARBA00022989"/>
    </source>
</evidence>
<evidence type="ECO:0000256" key="11">
    <source>
        <dbReference type="ARBA" id="ARBA00023180"/>
    </source>
</evidence>
<dbReference type="GO" id="GO:0006915">
    <property type="term" value="P:apoptotic process"/>
    <property type="evidence" value="ECO:0007669"/>
    <property type="project" value="InterPro"/>
</dbReference>
<feature type="domain" description="TNFR-Cys" evidence="18">
    <location>
        <begin position="40"/>
        <end position="76"/>
    </location>
</feature>
<dbReference type="CDD" id="cd13407">
    <property type="entry name" value="TNFRSF5"/>
    <property type="match status" value="1"/>
</dbReference>
<evidence type="ECO:0000256" key="16">
    <source>
        <dbReference type="SAM" id="MobiDB-lite"/>
    </source>
</evidence>
<dbReference type="GO" id="GO:0010557">
    <property type="term" value="P:positive regulation of macromolecule biosynthetic process"/>
    <property type="evidence" value="ECO:0007669"/>
    <property type="project" value="UniProtKB-ARBA"/>
</dbReference>
<feature type="chain" id="PRO_5033027688" description="Tumor necrosis factor receptor superfamily member 5" evidence="17">
    <location>
        <begin position="32"/>
        <end position="216"/>
    </location>
</feature>
<dbReference type="InterPro" id="IPR001368">
    <property type="entry name" value="TNFR/NGFR_Cys_rich_reg"/>
</dbReference>
<proteinExistence type="predicted"/>
<keyword evidence="7" id="KW-1133">Transmembrane helix</keyword>
<dbReference type="GO" id="GO:0023035">
    <property type="term" value="P:CD40 signaling pathway"/>
    <property type="evidence" value="ECO:0007669"/>
    <property type="project" value="UniProtKB-ARBA"/>
</dbReference>
<dbReference type="GO" id="GO:0051240">
    <property type="term" value="P:positive regulation of multicellular organismal process"/>
    <property type="evidence" value="ECO:0007669"/>
    <property type="project" value="UniProtKB-ARBA"/>
</dbReference>
<evidence type="ECO:0000256" key="12">
    <source>
        <dbReference type="ARBA" id="ARBA00031089"/>
    </source>
</evidence>
<dbReference type="FunFam" id="2.10.50.10:FF:000041">
    <property type="entry name" value="Tumor necrosis factor receptor superfamily member 5"/>
    <property type="match status" value="1"/>
</dbReference>
<feature type="region of interest" description="Disordered" evidence="16">
    <location>
        <begin position="196"/>
        <end position="216"/>
    </location>
</feature>
<keyword evidence="9 15" id="KW-1015">Disulfide bond</keyword>
<dbReference type="PROSITE" id="PS50050">
    <property type="entry name" value="TNFR_NGFR_2"/>
    <property type="match status" value="3"/>
</dbReference>
<dbReference type="Bgee" id="ENSACAG00000011550">
    <property type="expression patterns" value="Expressed in adrenal gland and 8 other cell types or tissues"/>
</dbReference>
<dbReference type="GO" id="GO:0006874">
    <property type="term" value="P:intracellular calcium ion homeostasis"/>
    <property type="evidence" value="ECO:0007669"/>
    <property type="project" value="UniProtKB-ARBA"/>
</dbReference>